<dbReference type="PANTHER" id="PTHR30203:SF33">
    <property type="entry name" value="BLR4455 PROTEIN"/>
    <property type="match status" value="1"/>
</dbReference>
<accession>A0A1C3J878</accession>
<sequence>MHHNGTRLNIIIVTRLLTVSLGAMTLFGCSKTAIVDPQPLLVDYPDSFSETGFISTNDNWWREFNDPTLNTLINKALSDNYSLQSFQSRLTKARALANVADARRYPELMASASSQVEAERGSSHHDTVQHSSLFTSLNASWELDLWGRNQALSDSAFYSLLATEEQFRAFSDTLAASIARTWYQLVEQKKSIDILSMQISNTKIITEVTDHRYKTGQEGISAVWRQEQLLENLHSRQAAAKSNFDVLTKQLNVLIGNVPNSAIDLTTLVLPIYPGLPMAGLPAELLQRRPDVKGAWYHYQSYEMSSDAAASARLPNITLSSQLQSSDMLDSIDLWRLGLGIRINAPLFNAGKLKNQQKAAEADAQSALHQYTQIVVEAIAEVEVSLLKEQQQQATLQSLKRQTKLASNTLDAEAIRYSLGAQGYLDVLNAQERLFTLEQQSLVAERQLLLSRITTYQSLGGHSSIQPRPSYPAHDETLK</sequence>
<evidence type="ECO:0000313" key="5">
    <source>
        <dbReference type="Proteomes" id="UP000092819"/>
    </source>
</evidence>
<name>A0A1C3J878_9VIBR</name>
<proteinExistence type="inferred from homology"/>
<dbReference type="Proteomes" id="UP000092819">
    <property type="component" value="Unassembled WGS sequence"/>
</dbReference>
<reference evidence="5" key="1">
    <citation type="submission" date="2016-06" db="EMBL/GenBank/DDBJ databases">
        <authorList>
            <person name="Rodrigo-Torres L."/>
            <person name="Arahal D.R."/>
        </authorList>
    </citation>
    <scope>NUCLEOTIDE SEQUENCE [LARGE SCALE GENOMIC DNA]</scope>
    <source>
        <strain evidence="5">CECT 7224</strain>
    </source>
</reference>
<gene>
    <name evidence="4" type="primary">cusC</name>
    <name evidence="4" type="ORF">VCE7224_00006</name>
</gene>
<comment type="subcellular location">
    <subcellularLocation>
        <location evidence="2">Cell outer membrane</location>
        <topology evidence="2">Lipid-anchor</topology>
    </subcellularLocation>
</comment>
<comment type="similarity">
    <text evidence="1 2">Belongs to the outer membrane factor (OMF) (TC 1.B.17) family.</text>
</comment>
<dbReference type="Pfam" id="PF02321">
    <property type="entry name" value="OEP"/>
    <property type="match status" value="2"/>
</dbReference>
<evidence type="ECO:0000313" key="4">
    <source>
        <dbReference type="EMBL" id="SBT11290.1"/>
    </source>
</evidence>
<dbReference type="NCBIfam" id="TIGR01845">
    <property type="entry name" value="outer_NodT"/>
    <property type="match status" value="1"/>
</dbReference>
<evidence type="ECO:0000256" key="2">
    <source>
        <dbReference type="RuleBase" id="RU362097"/>
    </source>
</evidence>
<dbReference type="InterPro" id="IPR010131">
    <property type="entry name" value="MdtP/NodT-like"/>
</dbReference>
<keyword evidence="2" id="KW-0812">Transmembrane</keyword>
<dbReference type="AlphaFoldDB" id="A0A1C3J878"/>
<dbReference type="EMBL" id="FLQZ01000001">
    <property type="protein sequence ID" value="SBT11290.1"/>
    <property type="molecule type" value="Genomic_DNA"/>
</dbReference>
<feature type="region of interest" description="Disordered" evidence="3">
    <location>
        <begin position="460"/>
        <end position="479"/>
    </location>
</feature>
<dbReference type="GO" id="GO:0009279">
    <property type="term" value="C:cell outer membrane"/>
    <property type="evidence" value="ECO:0007669"/>
    <property type="project" value="UniProtKB-SubCell"/>
</dbReference>
<keyword evidence="2" id="KW-1134">Transmembrane beta strand</keyword>
<keyword evidence="2" id="KW-0472">Membrane</keyword>
<dbReference type="Gene3D" id="1.20.1600.10">
    <property type="entry name" value="Outer membrane efflux proteins (OEP)"/>
    <property type="match status" value="1"/>
</dbReference>
<dbReference type="InterPro" id="IPR003423">
    <property type="entry name" value="OMP_efflux"/>
</dbReference>
<evidence type="ECO:0000256" key="3">
    <source>
        <dbReference type="SAM" id="MobiDB-lite"/>
    </source>
</evidence>
<protein>
    <submittedName>
        <fullName evidence="4">Cation efflux system protein CusC</fullName>
    </submittedName>
</protein>
<dbReference type="GO" id="GO:0015562">
    <property type="term" value="F:efflux transmembrane transporter activity"/>
    <property type="evidence" value="ECO:0007669"/>
    <property type="project" value="InterPro"/>
</dbReference>
<dbReference type="PROSITE" id="PS51257">
    <property type="entry name" value="PROKAR_LIPOPROTEIN"/>
    <property type="match status" value="1"/>
</dbReference>
<dbReference type="SUPFAM" id="SSF56954">
    <property type="entry name" value="Outer membrane efflux proteins (OEP)"/>
    <property type="match status" value="1"/>
</dbReference>
<dbReference type="PANTHER" id="PTHR30203">
    <property type="entry name" value="OUTER MEMBRANE CATION EFFLUX PROTEIN"/>
    <property type="match status" value="1"/>
</dbReference>
<keyword evidence="5" id="KW-1185">Reference proteome</keyword>
<keyword evidence="2" id="KW-0449">Lipoprotein</keyword>
<organism evidence="4 5">
    <name type="scientific">Vibrio celticus</name>
    <dbReference type="NCBI Taxonomy" id="446372"/>
    <lineage>
        <taxon>Bacteria</taxon>
        <taxon>Pseudomonadati</taxon>
        <taxon>Pseudomonadota</taxon>
        <taxon>Gammaproteobacteria</taxon>
        <taxon>Vibrionales</taxon>
        <taxon>Vibrionaceae</taxon>
        <taxon>Vibrio</taxon>
    </lineage>
</organism>
<dbReference type="Gene3D" id="2.20.200.10">
    <property type="entry name" value="Outer membrane efflux proteins (OEP)"/>
    <property type="match status" value="1"/>
</dbReference>
<evidence type="ECO:0000256" key="1">
    <source>
        <dbReference type="ARBA" id="ARBA00007613"/>
    </source>
</evidence>
<keyword evidence="2" id="KW-0564">Palmitate</keyword>